<evidence type="ECO:0000256" key="4">
    <source>
        <dbReference type="ARBA" id="ARBA00048740"/>
    </source>
</evidence>
<dbReference type="OMA" id="KALCIYY"/>
<evidence type="ECO:0000256" key="8">
    <source>
        <dbReference type="SAM" id="MobiDB-lite"/>
    </source>
</evidence>
<dbReference type="PANTHER" id="PTHR14741">
    <property type="entry name" value="S-ADENOSYLMETHIONINE-DEPENDENT METHYLTRANSFERASE RELATED"/>
    <property type="match status" value="1"/>
</dbReference>
<feature type="region of interest" description="Disordered" evidence="8">
    <location>
        <begin position="1"/>
        <end position="23"/>
    </location>
</feature>
<comment type="similarity">
    <text evidence="2">Belongs to the methyltransferase superfamily. Trimethylguanosine synthase family.</text>
</comment>
<reference evidence="9" key="1">
    <citation type="submission" date="2021-05" db="EMBL/GenBank/DDBJ databases">
        <title>The genome of the haptophyte Pavlova lutheri (Diacronema luteri, Pavlovales) - a model for lipid biosynthesis in eukaryotic algae.</title>
        <authorList>
            <person name="Hulatt C.J."/>
            <person name="Posewitz M.C."/>
        </authorList>
    </citation>
    <scope>NUCLEOTIDE SEQUENCE</scope>
    <source>
        <strain evidence="9">NIVA-4/92</strain>
    </source>
</reference>
<dbReference type="InterPro" id="IPR029063">
    <property type="entry name" value="SAM-dependent_MTases_sf"/>
</dbReference>
<evidence type="ECO:0000313" key="10">
    <source>
        <dbReference type="Proteomes" id="UP000751190"/>
    </source>
</evidence>
<dbReference type="OrthoDB" id="194443at2759"/>
<name>A0A8J5XLM0_DIALT</name>
<dbReference type="Proteomes" id="UP000751190">
    <property type="component" value="Unassembled WGS sequence"/>
</dbReference>
<evidence type="ECO:0000256" key="2">
    <source>
        <dbReference type="ARBA" id="ARBA00025783"/>
    </source>
</evidence>
<evidence type="ECO:0000313" key="9">
    <source>
        <dbReference type="EMBL" id="KAG8465075.1"/>
    </source>
</evidence>
<comment type="catalytic activity">
    <reaction evidence="4">
        <text>a 5'-end (N(7)-methyl 5'-triphosphoguanosine)-ribonucleoside in snoRNA + S-adenosyl-L-methionine = a 5'-end (N(2),N(7)-dimethyl 5'-triphosphoguanosine)-ribonucleoside in snoRNA + S-adenosyl-L-homocysteine + H(+)</text>
        <dbReference type="Rhea" id="RHEA:78475"/>
        <dbReference type="Rhea" id="RHEA-COMP:19086"/>
        <dbReference type="Rhea" id="RHEA-COMP:19088"/>
        <dbReference type="ChEBI" id="CHEBI:15378"/>
        <dbReference type="ChEBI" id="CHEBI:57856"/>
        <dbReference type="ChEBI" id="CHEBI:59789"/>
        <dbReference type="ChEBI" id="CHEBI:156461"/>
        <dbReference type="ChEBI" id="CHEBI:172880"/>
    </reaction>
    <physiologicalReaction direction="left-to-right" evidence="4">
        <dbReference type="Rhea" id="RHEA:78476"/>
    </physiologicalReaction>
</comment>
<protein>
    <recommendedName>
        <fullName evidence="1">Trimethylguanosine synthase</fullName>
    </recommendedName>
    <alternativeName>
        <fullName evidence="7">Cap-specific guanine-N(2) methyltransferase</fullName>
    </alternativeName>
</protein>
<evidence type="ECO:0000256" key="1">
    <source>
        <dbReference type="ARBA" id="ARBA00018517"/>
    </source>
</evidence>
<comment type="catalytic activity">
    <reaction evidence="6">
        <text>a 5'-end (N(7)-methyl 5'-triphosphoguanosine)-ribonucleoside in snRNA + S-adenosyl-L-methionine = a 5'-end (N(2),N(7)-dimethyl 5'-triphosphoguanosine)-ribonucleoside in snRNA + S-adenosyl-L-homocysteine + H(+)</text>
        <dbReference type="Rhea" id="RHEA:78471"/>
        <dbReference type="Rhea" id="RHEA-COMP:19085"/>
        <dbReference type="Rhea" id="RHEA-COMP:19087"/>
        <dbReference type="ChEBI" id="CHEBI:15378"/>
        <dbReference type="ChEBI" id="CHEBI:57856"/>
        <dbReference type="ChEBI" id="CHEBI:59789"/>
        <dbReference type="ChEBI" id="CHEBI:156461"/>
        <dbReference type="ChEBI" id="CHEBI:172880"/>
    </reaction>
    <physiologicalReaction direction="left-to-right" evidence="6">
        <dbReference type="Rhea" id="RHEA:78472"/>
    </physiologicalReaction>
</comment>
<dbReference type="InterPro" id="IPR019012">
    <property type="entry name" value="RNA_cap_Gua-N2-MeTrfase"/>
</dbReference>
<comment type="catalytic activity">
    <reaction evidence="5">
        <text>a 5'-end (N(2),N(7)-dimethyl 5'-triphosphoguanosine)-ribonucleoside in snRNA + S-adenosyl-L-methionine = a 5'-end (N(2),N(2),N(7)-trimethyl 5'-triphosphoguanosine)-ribonucleoside in snRNA + S-adenosyl-L-homocysteine + H(+)</text>
        <dbReference type="Rhea" id="RHEA:78479"/>
        <dbReference type="Rhea" id="RHEA-COMP:19087"/>
        <dbReference type="Rhea" id="RHEA-COMP:19089"/>
        <dbReference type="ChEBI" id="CHEBI:15378"/>
        <dbReference type="ChEBI" id="CHEBI:57856"/>
        <dbReference type="ChEBI" id="CHEBI:59789"/>
        <dbReference type="ChEBI" id="CHEBI:167623"/>
        <dbReference type="ChEBI" id="CHEBI:172880"/>
    </reaction>
    <physiologicalReaction direction="left-to-right" evidence="5">
        <dbReference type="Rhea" id="RHEA:78480"/>
    </physiologicalReaction>
</comment>
<comment type="catalytic activity">
    <reaction evidence="3">
        <text>a 5'-end (N(2),N(7)-dimethyl 5'-triphosphoguanosine)-ribonucleoside in snoRNA + S-adenosyl-L-methionine = a 5'-end (N(2),N(2),N(7)-trimethyl 5'-triphosphoguanosine)-ribonucleoside in snoRNA + S-adenosyl-L-homocysteine + H(+)</text>
        <dbReference type="Rhea" id="RHEA:78507"/>
        <dbReference type="Rhea" id="RHEA-COMP:19088"/>
        <dbReference type="Rhea" id="RHEA-COMP:19090"/>
        <dbReference type="ChEBI" id="CHEBI:15378"/>
        <dbReference type="ChEBI" id="CHEBI:57856"/>
        <dbReference type="ChEBI" id="CHEBI:59789"/>
        <dbReference type="ChEBI" id="CHEBI:167623"/>
        <dbReference type="ChEBI" id="CHEBI:172880"/>
    </reaction>
    <physiologicalReaction direction="left-to-right" evidence="3">
        <dbReference type="Rhea" id="RHEA:78508"/>
    </physiologicalReaction>
</comment>
<evidence type="ECO:0000256" key="6">
    <source>
        <dbReference type="ARBA" id="ARBA00049075"/>
    </source>
</evidence>
<gene>
    <name evidence="9" type="ORF">KFE25_012438</name>
</gene>
<keyword evidence="10" id="KW-1185">Reference proteome</keyword>
<evidence type="ECO:0000256" key="7">
    <source>
        <dbReference type="ARBA" id="ARBA00049790"/>
    </source>
</evidence>
<dbReference type="PANTHER" id="PTHR14741:SF32">
    <property type="entry name" value="TRIMETHYLGUANOSINE SYNTHASE"/>
    <property type="match status" value="1"/>
</dbReference>
<dbReference type="SUPFAM" id="SSF53335">
    <property type="entry name" value="S-adenosyl-L-methionine-dependent methyltransferases"/>
    <property type="match status" value="1"/>
</dbReference>
<sequence>MDVHVGCEPRSRRKRAAHSLASEETPRLIDEATGAVRPPFAPCLAAYYARRFELFSRYDAGVRVDATGWFSVTPEQIAIAHAATCAAPAGVAIDAFAGVGGNTVHLAERCAHVIAVEIDAGRAELLAHNLRVYGISRRVDVLVGSFYELARGLRADTLFLSPPWGGPGYRRDRAFDVEAQMSPPLSAALELARTHRIARRCVAFLPRNSDRKRIASLARAGESCSFRAEVDARGRPCALTAVFDFEMVVGQDGTR</sequence>
<dbReference type="EMBL" id="JAGTXO010000011">
    <property type="protein sequence ID" value="KAG8465075.1"/>
    <property type="molecule type" value="Genomic_DNA"/>
</dbReference>
<proteinExistence type="inferred from homology"/>
<dbReference type="Gene3D" id="3.40.50.150">
    <property type="entry name" value="Vaccinia Virus protein VP39"/>
    <property type="match status" value="1"/>
</dbReference>
<dbReference type="AlphaFoldDB" id="A0A8J5XLM0"/>
<dbReference type="Pfam" id="PF09445">
    <property type="entry name" value="Methyltransf_15"/>
    <property type="match status" value="1"/>
</dbReference>
<evidence type="ECO:0000256" key="5">
    <source>
        <dbReference type="ARBA" id="ARBA00048763"/>
    </source>
</evidence>
<feature type="compositionally biased region" description="Basic and acidic residues" evidence="8">
    <location>
        <begin position="1"/>
        <end position="10"/>
    </location>
</feature>
<dbReference type="GO" id="GO:0071164">
    <property type="term" value="F:RNA cap trimethylguanosine synthase activity"/>
    <property type="evidence" value="ECO:0007669"/>
    <property type="project" value="TreeGrafter"/>
</dbReference>
<accession>A0A8J5XLM0</accession>
<comment type="caution">
    <text evidence="9">The sequence shown here is derived from an EMBL/GenBank/DDBJ whole genome shotgun (WGS) entry which is preliminary data.</text>
</comment>
<dbReference type="CDD" id="cd02440">
    <property type="entry name" value="AdoMet_MTases"/>
    <property type="match status" value="1"/>
</dbReference>
<organism evidence="9 10">
    <name type="scientific">Diacronema lutheri</name>
    <name type="common">Unicellular marine alga</name>
    <name type="synonym">Monochrysis lutheri</name>
    <dbReference type="NCBI Taxonomy" id="2081491"/>
    <lineage>
        <taxon>Eukaryota</taxon>
        <taxon>Haptista</taxon>
        <taxon>Haptophyta</taxon>
        <taxon>Pavlovophyceae</taxon>
        <taxon>Pavlovales</taxon>
        <taxon>Pavlovaceae</taxon>
        <taxon>Diacronema</taxon>
    </lineage>
</organism>
<dbReference type="GO" id="GO:0005634">
    <property type="term" value="C:nucleus"/>
    <property type="evidence" value="ECO:0007669"/>
    <property type="project" value="TreeGrafter"/>
</dbReference>
<evidence type="ECO:0000256" key="3">
    <source>
        <dbReference type="ARBA" id="ARBA00047418"/>
    </source>
</evidence>